<dbReference type="EMBL" id="JADEXN010000005">
    <property type="protein sequence ID" value="MBE9039293.1"/>
    <property type="molecule type" value="Genomic_DNA"/>
</dbReference>
<dbReference type="Gene3D" id="2.40.320.10">
    <property type="entry name" value="Hypothetical Protein Pfu-838710-001"/>
    <property type="match status" value="1"/>
</dbReference>
<dbReference type="Pfam" id="PF01928">
    <property type="entry name" value="CYTH"/>
    <property type="match status" value="1"/>
</dbReference>
<gene>
    <name evidence="3" type="ORF">IQ235_00595</name>
</gene>
<organism evidence="3 4">
    <name type="scientific">Zarconia navalis LEGE 11467</name>
    <dbReference type="NCBI Taxonomy" id="1828826"/>
    <lineage>
        <taxon>Bacteria</taxon>
        <taxon>Bacillati</taxon>
        <taxon>Cyanobacteriota</taxon>
        <taxon>Cyanophyceae</taxon>
        <taxon>Oscillatoriophycideae</taxon>
        <taxon>Oscillatoriales</taxon>
        <taxon>Oscillatoriales incertae sedis</taxon>
        <taxon>Zarconia</taxon>
        <taxon>Zarconia navalis</taxon>
    </lineage>
</organism>
<evidence type="ECO:0000313" key="4">
    <source>
        <dbReference type="Proteomes" id="UP000621799"/>
    </source>
</evidence>
<dbReference type="SMART" id="SM01118">
    <property type="entry name" value="CYTH"/>
    <property type="match status" value="1"/>
</dbReference>
<keyword evidence="4" id="KW-1185">Reference proteome</keyword>
<dbReference type="InterPro" id="IPR023577">
    <property type="entry name" value="CYTH_domain"/>
</dbReference>
<name>A0A928Z744_9CYAN</name>
<sequence>MAVEIERKFLVVGNQWRSLAAGVDYAQGYIASGTGKTVRVRIAGDKGYLTIKGATVGLARMEFEYPIPVADAREMLDRLCNEPPIEKVRYKIPIGDLVWEVDEFTGVNQGLIVAEVELTHERQEIQLPDWIGAEVSHDARYYNANLAKFPYSSWSES</sequence>
<evidence type="ECO:0000256" key="1">
    <source>
        <dbReference type="PIRSR" id="PIRSR016487-1"/>
    </source>
</evidence>
<feature type="domain" description="CYTH" evidence="2">
    <location>
        <begin position="2"/>
        <end position="148"/>
    </location>
</feature>
<dbReference type="PANTHER" id="PTHR40114:SF1">
    <property type="entry name" value="SLR0698 PROTEIN"/>
    <property type="match status" value="1"/>
</dbReference>
<dbReference type="SUPFAM" id="SSF55154">
    <property type="entry name" value="CYTH-like phosphatases"/>
    <property type="match status" value="1"/>
</dbReference>
<reference evidence="3" key="1">
    <citation type="submission" date="2020-10" db="EMBL/GenBank/DDBJ databases">
        <authorList>
            <person name="Castelo-Branco R."/>
            <person name="Eusebio N."/>
            <person name="Adriana R."/>
            <person name="Vieira A."/>
            <person name="Brugerolle De Fraissinette N."/>
            <person name="Rezende De Castro R."/>
            <person name="Schneider M.P."/>
            <person name="Vasconcelos V."/>
            <person name="Leao P.N."/>
        </authorList>
    </citation>
    <scope>NUCLEOTIDE SEQUENCE</scope>
    <source>
        <strain evidence="3">LEGE 11467</strain>
    </source>
</reference>
<dbReference type="CDD" id="cd07891">
    <property type="entry name" value="CYTH-like_CthTTM-like_1"/>
    <property type="match status" value="1"/>
</dbReference>
<dbReference type="RefSeq" id="WP_264319557.1">
    <property type="nucleotide sequence ID" value="NZ_JADEXN010000005.1"/>
</dbReference>
<evidence type="ECO:0000259" key="2">
    <source>
        <dbReference type="PROSITE" id="PS51707"/>
    </source>
</evidence>
<accession>A0A928Z744</accession>
<dbReference type="PROSITE" id="PS51707">
    <property type="entry name" value="CYTH"/>
    <property type="match status" value="1"/>
</dbReference>
<comment type="caution">
    <text evidence="3">The sequence shown here is derived from an EMBL/GenBank/DDBJ whole genome shotgun (WGS) entry which is preliminary data.</text>
</comment>
<dbReference type="InterPro" id="IPR012042">
    <property type="entry name" value="NeuTTM/CthTTM-like"/>
</dbReference>
<evidence type="ECO:0000313" key="3">
    <source>
        <dbReference type="EMBL" id="MBE9039293.1"/>
    </source>
</evidence>
<dbReference type="AlphaFoldDB" id="A0A928Z744"/>
<dbReference type="PANTHER" id="PTHR40114">
    <property type="entry name" value="SLR0698 PROTEIN"/>
    <property type="match status" value="1"/>
</dbReference>
<dbReference type="PIRSF" id="PIRSF016487">
    <property type="entry name" value="CYTH_UCP016487"/>
    <property type="match status" value="1"/>
</dbReference>
<protein>
    <submittedName>
        <fullName evidence="3">CYTH domain-containing protein</fullName>
    </submittedName>
</protein>
<proteinExistence type="predicted"/>
<dbReference type="Proteomes" id="UP000621799">
    <property type="component" value="Unassembled WGS sequence"/>
</dbReference>
<feature type="active site" description="Proton acceptor" evidence="1">
    <location>
        <position position="29"/>
    </location>
</feature>
<dbReference type="InterPro" id="IPR033469">
    <property type="entry name" value="CYTH-like_dom_sf"/>
</dbReference>